<dbReference type="EMBL" id="PHAI01000001">
    <property type="protein sequence ID" value="PKM91665.1"/>
    <property type="molecule type" value="Genomic_DNA"/>
</dbReference>
<evidence type="ECO:0000313" key="1">
    <source>
        <dbReference type="EMBL" id="PKM91665.1"/>
    </source>
</evidence>
<protein>
    <submittedName>
        <fullName evidence="1">Uncharacterized protein</fullName>
    </submittedName>
</protein>
<sequence>MKKIILLLVIFVAIGIHAKSQNIVRVQDYMESKCFENVDSIFISISSKELKKKDLQEIVILKTVDSLKVLTLRKIRENKIKEAKNAIWAMRCLMIEKEKIIVSKKKRKTFFNNYLETKFYCANYILKQESVSSEEYHFIFWLQVTGVSEIDNLAAARDMAIRYISSYKKTQPQNWNFGISVGDDKKRECLENGMEMLITAYERGLNKSFGVNDFEKAMEIMLSYIPPEIRKPYVKQWKTKIGDRAKIYLQ</sequence>
<dbReference type="Proteomes" id="UP000233517">
    <property type="component" value="Unassembled WGS sequence"/>
</dbReference>
<evidence type="ECO:0000313" key="2">
    <source>
        <dbReference type="Proteomes" id="UP000233517"/>
    </source>
</evidence>
<gene>
    <name evidence="1" type="ORF">CVU82_00435</name>
</gene>
<reference evidence="1 2" key="1">
    <citation type="journal article" date="2017" name="ISME J.">
        <title>Potential for microbial H2 and metal transformations associated with novel bacteria and archaea in deep terrestrial subsurface sediments.</title>
        <authorList>
            <person name="Hernsdorf A.W."/>
            <person name="Amano Y."/>
            <person name="Miyakawa K."/>
            <person name="Ise K."/>
            <person name="Suzuki Y."/>
            <person name="Anantharaman K."/>
            <person name="Probst A."/>
            <person name="Burstein D."/>
            <person name="Thomas B.C."/>
            <person name="Banfield J.F."/>
        </authorList>
    </citation>
    <scope>NUCLEOTIDE SEQUENCE [LARGE SCALE GENOMIC DNA]</scope>
    <source>
        <strain evidence="1">HGW-Falkowbacteria-1</strain>
    </source>
</reference>
<comment type="caution">
    <text evidence="1">The sequence shown here is derived from an EMBL/GenBank/DDBJ whole genome shotgun (WGS) entry which is preliminary data.</text>
</comment>
<dbReference type="AlphaFoldDB" id="A0A2N2EAB6"/>
<organism evidence="1 2">
    <name type="scientific">Candidatus Falkowbacteria bacterium HGW-Falkowbacteria-1</name>
    <dbReference type="NCBI Taxonomy" id="2013768"/>
    <lineage>
        <taxon>Bacteria</taxon>
        <taxon>Candidatus Falkowiibacteriota</taxon>
    </lineage>
</organism>
<name>A0A2N2EAB6_9BACT</name>
<accession>A0A2N2EAB6</accession>
<proteinExistence type="predicted"/>